<dbReference type="PANTHER" id="PTHR43244:SF1">
    <property type="entry name" value="5,10-METHYLENETETRAHYDROMETHANOPTERIN REDUCTASE"/>
    <property type="match status" value="1"/>
</dbReference>
<keyword evidence="4" id="KW-1185">Reference proteome</keyword>
<dbReference type="Gene3D" id="3.20.20.30">
    <property type="entry name" value="Luciferase-like domain"/>
    <property type="match status" value="1"/>
</dbReference>
<evidence type="ECO:0000313" key="4">
    <source>
        <dbReference type="Proteomes" id="UP000239209"/>
    </source>
</evidence>
<dbReference type="PANTHER" id="PTHR43244">
    <property type="match status" value="1"/>
</dbReference>
<dbReference type="EMBL" id="PVZG01000021">
    <property type="protein sequence ID" value="PRY21057.1"/>
    <property type="molecule type" value="Genomic_DNA"/>
</dbReference>
<dbReference type="Proteomes" id="UP000239209">
    <property type="component" value="Unassembled WGS sequence"/>
</dbReference>
<sequence>MDDGPVTELGAIFLPQQPPERLRDVARAAEDAGLEQLWLWEDCFFTSGVAAAAAALAFTSRLRVGIGILPVPLRNVALAAMEIATLHRLFGDRPIVGIGHGVQDWMGQVGARAASPMTLLDEYATALRALLHGETVTSQGRYVRLDGVRLEWPPSPPPPLLIGATGPRTVSLAGRLGDGTILAGDTTPAGVRAAVDRIGPAEGHKVVVFLPASTGPGAAERLARQQEKFGAEWPGVAGDAAQVADVVRQLAEAGADAVILDPTPEEPSPEGFVRFVAEEVRPLVN</sequence>
<dbReference type="InterPro" id="IPR050564">
    <property type="entry name" value="F420-G6PD/mer"/>
</dbReference>
<dbReference type="CDD" id="cd01097">
    <property type="entry name" value="Tetrahydromethanopterin_reductase"/>
    <property type="match status" value="1"/>
</dbReference>
<dbReference type="InterPro" id="IPR036661">
    <property type="entry name" value="Luciferase-like_sf"/>
</dbReference>
<proteinExistence type="predicted"/>
<dbReference type="InterPro" id="IPR011251">
    <property type="entry name" value="Luciferase-like_dom"/>
</dbReference>
<dbReference type="GO" id="GO:0016705">
    <property type="term" value="F:oxidoreductase activity, acting on paired donors, with incorporation or reduction of molecular oxygen"/>
    <property type="evidence" value="ECO:0007669"/>
    <property type="project" value="InterPro"/>
</dbReference>
<evidence type="ECO:0000313" key="3">
    <source>
        <dbReference type="EMBL" id="PRY21057.1"/>
    </source>
</evidence>
<feature type="domain" description="Luciferase-like" evidence="2">
    <location>
        <begin position="16"/>
        <end position="224"/>
    </location>
</feature>
<reference evidence="3 4" key="1">
    <citation type="submission" date="2018-03" db="EMBL/GenBank/DDBJ databases">
        <title>Genomic Encyclopedia of Archaeal and Bacterial Type Strains, Phase II (KMG-II): from individual species to whole genera.</title>
        <authorList>
            <person name="Goeker M."/>
        </authorList>
    </citation>
    <scope>NUCLEOTIDE SEQUENCE [LARGE SCALE GENOMIC DNA]</scope>
    <source>
        <strain evidence="3 4">DSM 45348</strain>
    </source>
</reference>
<keyword evidence="1" id="KW-0560">Oxidoreductase</keyword>
<keyword evidence="3" id="KW-0503">Monooxygenase</keyword>
<dbReference type="Pfam" id="PF00296">
    <property type="entry name" value="Bac_luciferase"/>
    <property type="match status" value="1"/>
</dbReference>
<evidence type="ECO:0000259" key="2">
    <source>
        <dbReference type="Pfam" id="PF00296"/>
    </source>
</evidence>
<accession>A0A2T0RIV1</accession>
<dbReference type="GO" id="GO:0004497">
    <property type="term" value="F:monooxygenase activity"/>
    <property type="evidence" value="ECO:0007669"/>
    <property type="project" value="UniProtKB-KW"/>
</dbReference>
<protein>
    <submittedName>
        <fullName evidence="3">Alkanesulfonate monooxygenase SsuD/methylene tetrahydromethanopterin reductase-like flavin-dependent oxidoreductase (Luciferase family)</fullName>
    </submittedName>
</protein>
<name>A0A2T0RIV1_9ACTN</name>
<dbReference type="SUPFAM" id="SSF51679">
    <property type="entry name" value="Bacterial luciferase-like"/>
    <property type="match status" value="1"/>
</dbReference>
<dbReference type="AlphaFoldDB" id="A0A2T0RIV1"/>
<evidence type="ECO:0000256" key="1">
    <source>
        <dbReference type="ARBA" id="ARBA00023002"/>
    </source>
</evidence>
<organism evidence="3 4">
    <name type="scientific">Pseudosporangium ferrugineum</name>
    <dbReference type="NCBI Taxonomy" id="439699"/>
    <lineage>
        <taxon>Bacteria</taxon>
        <taxon>Bacillati</taxon>
        <taxon>Actinomycetota</taxon>
        <taxon>Actinomycetes</taxon>
        <taxon>Micromonosporales</taxon>
        <taxon>Micromonosporaceae</taxon>
        <taxon>Pseudosporangium</taxon>
    </lineage>
</organism>
<gene>
    <name evidence="3" type="ORF">CLV70_12159</name>
</gene>
<comment type="caution">
    <text evidence="3">The sequence shown here is derived from an EMBL/GenBank/DDBJ whole genome shotgun (WGS) entry which is preliminary data.</text>
</comment>